<evidence type="ECO:0000256" key="8">
    <source>
        <dbReference type="ARBA" id="ARBA00022989"/>
    </source>
</evidence>
<keyword evidence="12" id="KW-1003">Cell membrane</keyword>
<keyword evidence="8 12" id="KW-1133">Transmembrane helix</keyword>
<comment type="subcellular location">
    <subcellularLocation>
        <location evidence="12">Cell membrane</location>
        <topology evidence="12">Multi-pass membrane protein</topology>
    </subcellularLocation>
    <subcellularLocation>
        <location evidence="1">Membrane</location>
        <topology evidence="1">Multi-pass membrane protein</topology>
    </subcellularLocation>
</comment>
<feature type="transmembrane region" description="Helical" evidence="12">
    <location>
        <begin position="103"/>
        <end position="120"/>
    </location>
</feature>
<dbReference type="PANTHER" id="PTHR22926:SF5">
    <property type="entry name" value="PHOSPHO-N-ACETYLMURAMOYL-PENTAPEPTIDE-TRANSFERASE HOMOLOG"/>
    <property type="match status" value="1"/>
</dbReference>
<keyword evidence="12 14" id="KW-0479">Metal-binding</keyword>
<dbReference type="AlphaFoldDB" id="A0A090D2Y7"/>
<gene>
    <name evidence="12 15" type="primary">mraY</name>
    <name evidence="15" type="ORF">CSEC_2269</name>
</gene>
<keyword evidence="7 12" id="KW-0573">Peptidoglycan synthesis</keyword>
<keyword evidence="11 12" id="KW-0961">Cell wall biogenesis/degradation</keyword>
<evidence type="ECO:0000256" key="1">
    <source>
        <dbReference type="ARBA" id="ARBA00004141"/>
    </source>
</evidence>
<feature type="transmembrane region" description="Helical" evidence="12">
    <location>
        <begin position="339"/>
        <end position="358"/>
    </location>
</feature>
<dbReference type="EMBL" id="CCEJ010000012">
    <property type="protein sequence ID" value="CDR35075.1"/>
    <property type="molecule type" value="Genomic_DNA"/>
</dbReference>
<dbReference type="EC" id="2.7.8.13" evidence="12 13"/>
<dbReference type="eggNOG" id="COG0472">
    <property type="taxonomic scope" value="Bacteria"/>
</dbReference>
<feature type="binding site" evidence="14">
    <location>
        <position position="317"/>
    </location>
    <ligand>
        <name>Mg(2+)</name>
        <dbReference type="ChEBI" id="CHEBI:18420"/>
    </ligand>
</feature>
<evidence type="ECO:0000256" key="3">
    <source>
        <dbReference type="ARBA" id="ARBA00022618"/>
    </source>
</evidence>
<evidence type="ECO:0000256" key="5">
    <source>
        <dbReference type="ARBA" id="ARBA00022692"/>
    </source>
</evidence>
<evidence type="ECO:0000256" key="11">
    <source>
        <dbReference type="ARBA" id="ARBA00023316"/>
    </source>
</evidence>
<dbReference type="GO" id="GO:0005886">
    <property type="term" value="C:plasma membrane"/>
    <property type="evidence" value="ECO:0007669"/>
    <property type="project" value="UniProtKB-SubCell"/>
</dbReference>
<keyword evidence="4 12" id="KW-0808">Transferase</keyword>
<dbReference type="RefSeq" id="WP_041018623.1">
    <property type="nucleotide sequence ID" value="NZ_CCEJ010000012.1"/>
</dbReference>
<feature type="binding site" evidence="14">
    <location>
        <position position="242"/>
    </location>
    <ligand>
        <name>Mg(2+)</name>
        <dbReference type="ChEBI" id="CHEBI:18420"/>
    </ligand>
</feature>
<dbReference type="Pfam" id="PF00953">
    <property type="entry name" value="Glycos_transf_4"/>
    <property type="match status" value="1"/>
</dbReference>
<feature type="transmembrane region" description="Helical" evidence="12">
    <location>
        <begin position="141"/>
        <end position="160"/>
    </location>
</feature>
<comment type="cofactor">
    <cofactor evidence="12 14">
        <name>Mg(2+)</name>
        <dbReference type="ChEBI" id="CHEBI:18420"/>
    </cofactor>
</comment>
<comment type="similarity">
    <text evidence="2 12">Belongs to the glycosyltransferase 4 family. MraY subfamily.</text>
</comment>
<dbReference type="InterPro" id="IPR000715">
    <property type="entry name" value="Glycosyl_transferase_4"/>
</dbReference>
<feature type="transmembrane region" description="Helical" evidence="12">
    <location>
        <begin position="247"/>
        <end position="269"/>
    </location>
</feature>
<dbReference type="STRING" id="1437425.CSEC_2269"/>
<organism evidence="15 16">
    <name type="scientific">Candidatus Criblamydia sequanensis CRIB-18</name>
    <dbReference type="NCBI Taxonomy" id="1437425"/>
    <lineage>
        <taxon>Bacteria</taxon>
        <taxon>Pseudomonadati</taxon>
        <taxon>Chlamydiota</taxon>
        <taxon>Chlamydiia</taxon>
        <taxon>Parachlamydiales</taxon>
        <taxon>Candidatus Criblamydiaceae</taxon>
        <taxon>Candidatus Criblamydia</taxon>
    </lineage>
</organism>
<dbReference type="OrthoDB" id="9805475at2"/>
<evidence type="ECO:0000256" key="13">
    <source>
        <dbReference type="NCBIfam" id="TIGR00445"/>
    </source>
</evidence>
<evidence type="ECO:0000256" key="9">
    <source>
        <dbReference type="ARBA" id="ARBA00023136"/>
    </source>
</evidence>
<keyword evidence="10 12" id="KW-0131">Cell cycle</keyword>
<dbReference type="UniPathway" id="UPA00219"/>
<evidence type="ECO:0000256" key="12">
    <source>
        <dbReference type="HAMAP-Rule" id="MF_00038"/>
    </source>
</evidence>
<dbReference type="GO" id="GO:0071555">
    <property type="term" value="P:cell wall organization"/>
    <property type="evidence" value="ECO:0007669"/>
    <property type="project" value="UniProtKB-KW"/>
</dbReference>
<sequence>MFFYLMQRFEEWFHFITPQVFLYYSTRMMLAAMTSLLVSIFIGPYFIKLLYSLKLGQPIRKEDCPLLGQLHHKKQDTPTMGGLLIIACMLLSLFLWMDLKHPFTLILLATTIFFGFIGGYDDFLKLKYKNPKGLSAKKKMLLQGLFSLLIALYLTVPGLAEFFEEKGIIAAPFAKEILVSKAEKNSEDAYLASVKMLPLSEISNRIYVPFFREPIILFSGLFGLLSILFILFVITGSSNAVNLTDGLDGLAAGCLIMVSVSFAIFAFVSNNIDLAGYLHILYIEGSGEIAIYMAAFIGACLGFLWYNSHPAQVFMGDTGSLALGGILGVTAVLLKKELLLGIVGGVFVVETLSVILQVSSYKMRNKKRIFLCTPLHHHFEYKGWPETKVVTRFWIMGFLLSLIGLASLKFQYS</sequence>
<keyword evidence="3 12" id="KW-0132">Cell division</keyword>
<keyword evidence="6 12" id="KW-0133">Cell shape</keyword>
<dbReference type="PANTHER" id="PTHR22926">
    <property type="entry name" value="PHOSPHO-N-ACETYLMURAMOYL-PENTAPEPTIDE-TRANSFERASE"/>
    <property type="match status" value="1"/>
</dbReference>
<evidence type="ECO:0000256" key="14">
    <source>
        <dbReference type="PIRSR" id="PIRSR600715-1"/>
    </source>
</evidence>
<protein>
    <recommendedName>
        <fullName evidence="12 13">Phospho-N-acetylmuramoyl-pentapeptide-transferase</fullName>
        <ecNumber evidence="12 13">2.7.8.13</ecNumber>
    </recommendedName>
    <alternativeName>
        <fullName evidence="12">UDP-MurNAc-pentapeptide phosphotransferase</fullName>
    </alternativeName>
</protein>
<keyword evidence="12 14" id="KW-0460">Magnesium</keyword>
<comment type="function">
    <text evidence="12">Catalyzes the initial step of the lipid cycle reactions in the biosynthesis of the cell wall peptidoglycan: transfers peptidoglycan precursor phospho-MurNAc-pentapeptide from UDP-MurNAc-pentapeptide onto the lipid carrier undecaprenyl phosphate, yielding undecaprenyl-pyrophosphoryl-MurNAc-pentapeptide, known as lipid I.</text>
</comment>
<dbReference type="Pfam" id="PF10555">
    <property type="entry name" value="MraY_sig1"/>
    <property type="match status" value="1"/>
</dbReference>
<feature type="transmembrane region" description="Helical" evidence="12">
    <location>
        <begin position="215"/>
        <end position="235"/>
    </location>
</feature>
<dbReference type="PROSITE" id="PS01347">
    <property type="entry name" value="MRAY_1"/>
    <property type="match status" value="1"/>
</dbReference>
<name>A0A090D2Y7_9BACT</name>
<evidence type="ECO:0000256" key="4">
    <source>
        <dbReference type="ARBA" id="ARBA00022679"/>
    </source>
</evidence>
<dbReference type="CDD" id="cd06852">
    <property type="entry name" value="GT_MraY"/>
    <property type="match status" value="1"/>
</dbReference>
<evidence type="ECO:0000313" key="15">
    <source>
        <dbReference type="EMBL" id="CDR35075.1"/>
    </source>
</evidence>
<feature type="transmembrane region" description="Helical" evidence="12">
    <location>
        <begin position="313"/>
        <end position="333"/>
    </location>
</feature>
<evidence type="ECO:0000313" key="16">
    <source>
        <dbReference type="Proteomes" id="UP000031552"/>
    </source>
</evidence>
<accession>A0A090D2Y7</accession>
<evidence type="ECO:0000256" key="2">
    <source>
        <dbReference type="ARBA" id="ARBA00005583"/>
    </source>
</evidence>
<feature type="transmembrane region" description="Helical" evidence="12">
    <location>
        <begin position="28"/>
        <end position="51"/>
    </location>
</feature>
<reference evidence="15" key="2">
    <citation type="submission" date="2014-09" db="EMBL/GenBank/DDBJ databases">
        <title>Criblamydia sequanensis harbors a mega-plasmid encoding arsenite resistance.</title>
        <authorList>
            <person name="Bertelli C."/>
            <person name="Goesmann A."/>
            <person name="Greub G."/>
        </authorList>
    </citation>
    <scope>NUCLEOTIDE SEQUENCE [LARGE SCALE GENOMIC DNA]</scope>
    <source>
        <strain evidence="15">CRIB-18</strain>
    </source>
</reference>
<dbReference type="GO" id="GO:0046872">
    <property type="term" value="F:metal ion binding"/>
    <property type="evidence" value="ECO:0007669"/>
    <property type="project" value="UniProtKB-KW"/>
</dbReference>
<feature type="transmembrane region" description="Helical" evidence="12">
    <location>
        <begin position="79"/>
        <end position="97"/>
    </location>
</feature>
<dbReference type="NCBIfam" id="TIGR00445">
    <property type="entry name" value="mraY"/>
    <property type="match status" value="1"/>
</dbReference>
<keyword evidence="9 12" id="KW-0472">Membrane</keyword>
<evidence type="ECO:0000256" key="10">
    <source>
        <dbReference type="ARBA" id="ARBA00023306"/>
    </source>
</evidence>
<proteinExistence type="inferred from homology"/>
<reference evidence="15" key="1">
    <citation type="submission" date="2013-12" db="EMBL/GenBank/DDBJ databases">
        <authorList>
            <person name="Linke B."/>
        </authorList>
    </citation>
    <scope>NUCLEOTIDE SEQUENCE [LARGE SCALE GENOMIC DNA]</scope>
    <source>
        <strain evidence="15">CRIB-18</strain>
    </source>
</reference>
<dbReference type="Proteomes" id="UP000031552">
    <property type="component" value="Unassembled WGS sequence"/>
</dbReference>
<feature type="transmembrane region" description="Helical" evidence="12">
    <location>
        <begin position="393"/>
        <end position="412"/>
    </location>
</feature>
<keyword evidence="16" id="KW-1185">Reference proteome</keyword>
<comment type="caution">
    <text evidence="15">The sequence shown here is derived from an EMBL/GenBank/DDBJ whole genome shotgun (WGS) entry which is preliminary data.</text>
</comment>
<comment type="catalytic activity">
    <reaction evidence="12">
        <text>UDP-N-acetyl-alpha-D-muramoyl-L-alanyl-gamma-D-glutamyl-meso-2,6-diaminopimeloyl-D-alanyl-D-alanine + di-trans,octa-cis-undecaprenyl phosphate = di-trans,octa-cis-undecaprenyl diphospho-N-acetyl-alpha-D-muramoyl-L-alanyl-D-glutamyl-meso-2,6-diaminopimeloyl-D-alanyl-D-alanine + UMP</text>
        <dbReference type="Rhea" id="RHEA:28386"/>
        <dbReference type="ChEBI" id="CHEBI:57865"/>
        <dbReference type="ChEBI" id="CHEBI:60392"/>
        <dbReference type="ChEBI" id="CHEBI:61386"/>
        <dbReference type="ChEBI" id="CHEBI:61387"/>
        <dbReference type="EC" id="2.7.8.13"/>
    </reaction>
</comment>
<dbReference type="GO" id="GO:0051301">
    <property type="term" value="P:cell division"/>
    <property type="evidence" value="ECO:0007669"/>
    <property type="project" value="UniProtKB-KW"/>
</dbReference>
<dbReference type="GO" id="GO:0008360">
    <property type="term" value="P:regulation of cell shape"/>
    <property type="evidence" value="ECO:0007669"/>
    <property type="project" value="UniProtKB-KW"/>
</dbReference>
<dbReference type="GO" id="GO:0008963">
    <property type="term" value="F:phospho-N-acetylmuramoyl-pentapeptide-transferase activity"/>
    <property type="evidence" value="ECO:0007669"/>
    <property type="project" value="UniProtKB-UniRule"/>
</dbReference>
<comment type="pathway">
    <text evidence="12">Cell wall biogenesis; peptidoglycan biosynthesis.</text>
</comment>
<dbReference type="PROSITE" id="PS01348">
    <property type="entry name" value="MRAY_2"/>
    <property type="match status" value="1"/>
</dbReference>
<dbReference type="HAMAP" id="MF_00038">
    <property type="entry name" value="MraY"/>
    <property type="match status" value="1"/>
</dbReference>
<evidence type="ECO:0000256" key="7">
    <source>
        <dbReference type="ARBA" id="ARBA00022984"/>
    </source>
</evidence>
<dbReference type="InterPro" id="IPR003524">
    <property type="entry name" value="PNAcMuramoyl-5peptid_Trfase"/>
</dbReference>
<keyword evidence="5 12" id="KW-0812">Transmembrane</keyword>
<dbReference type="InterPro" id="IPR018480">
    <property type="entry name" value="PNAcMuramoyl-5peptid_Trfase_CS"/>
</dbReference>
<dbReference type="GO" id="GO:0009252">
    <property type="term" value="P:peptidoglycan biosynthetic process"/>
    <property type="evidence" value="ECO:0007669"/>
    <property type="project" value="UniProtKB-UniRule"/>
</dbReference>
<dbReference type="GO" id="GO:0051992">
    <property type="term" value="F:UDP-N-acetylmuramoyl-L-alanyl-D-glutamyl-meso-2,6-diaminopimelyl-D-alanyl-D-alanine:undecaprenyl-phosphate transferase activity"/>
    <property type="evidence" value="ECO:0007669"/>
    <property type="project" value="RHEA"/>
</dbReference>
<evidence type="ECO:0000256" key="6">
    <source>
        <dbReference type="ARBA" id="ARBA00022960"/>
    </source>
</evidence>